<dbReference type="InterPro" id="IPR052891">
    <property type="entry name" value="DNA-3mA_glycosylase"/>
</dbReference>
<keyword evidence="2" id="KW-1185">Reference proteome</keyword>
<dbReference type="NCBIfam" id="TIGR00624">
    <property type="entry name" value="tag"/>
    <property type="match status" value="1"/>
</dbReference>
<evidence type="ECO:0000313" key="2">
    <source>
        <dbReference type="Proteomes" id="UP001320544"/>
    </source>
</evidence>
<name>A0ABN6MHE7_9ACTN</name>
<dbReference type="PANTHER" id="PTHR30037">
    <property type="entry name" value="DNA-3-METHYLADENINE GLYCOSYLASE 1"/>
    <property type="match status" value="1"/>
</dbReference>
<dbReference type="InterPro" id="IPR011257">
    <property type="entry name" value="DNA_glycosylase"/>
</dbReference>
<protein>
    <submittedName>
        <fullName evidence="1">DNA-3-methyladenine glycosylase</fullName>
    </submittedName>
</protein>
<dbReference type="InterPro" id="IPR004597">
    <property type="entry name" value="Tag"/>
</dbReference>
<dbReference type="PANTHER" id="PTHR30037:SF4">
    <property type="entry name" value="DNA-3-METHYLADENINE GLYCOSYLASE I"/>
    <property type="match status" value="1"/>
</dbReference>
<dbReference type="Proteomes" id="UP001320544">
    <property type="component" value="Chromosome"/>
</dbReference>
<dbReference type="InterPro" id="IPR005019">
    <property type="entry name" value="Adenine_glyco"/>
</dbReference>
<evidence type="ECO:0000313" key="1">
    <source>
        <dbReference type="EMBL" id="BDE97149.1"/>
    </source>
</evidence>
<accession>A0ABN6MHE7</accession>
<proteinExistence type="predicted"/>
<dbReference type="Pfam" id="PF03352">
    <property type="entry name" value="Adenine_glyco"/>
    <property type="match status" value="1"/>
</dbReference>
<organism evidence="1 2">
    <name type="scientific">Raoultibacter timonensis</name>
    <dbReference type="NCBI Taxonomy" id="1907662"/>
    <lineage>
        <taxon>Bacteria</taxon>
        <taxon>Bacillati</taxon>
        <taxon>Actinomycetota</taxon>
        <taxon>Coriobacteriia</taxon>
        <taxon>Eggerthellales</taxon>
        <taxon>Eggerthellaceae</taxon>
        <taxon>Raoultibacter</taxon>
    </lineage>
</organism>
<dbReference type="SUPFAM" id="SSF48150">
    <property type="entry name" value="DNA-glycosylase"/>
    <property type="match status" value="1"/>
</dbReference>
<dbReference type="Gene3D" id="1.10.340.30">
    <property type="entry name" value="Hypothetical protein, domain 2"/>
    <property type="match status" value="1"/>
</dbReference>
<sequence length="205" mass="23043">MDEKCRCSWPGDMPLYVDYHDNEWGRPTHDDRELFELLVLEGAQAGLSWITILKKREAYREAFDGFDPAKVALYDEAKVEELMQNAGIVRNRLKVNAAITNAKLFLDVVEEFGSFDAFLWGYVDGSPIVNRWCSEDEIPASTPLSDRISKDLKKRGFKFVGSTIVYAYMQSIGMVNDHVTGCFVYRELAGGSGATDSCSDANQNT</sequence>
<dbReference type="EMBL" id="AP025564">
    <property type="protein sequence ID" value="BDE97149.1"/>
    <property type="molecule type" value="Genomic_DNA"/>
</dbReference>
<gene>
    <name evidence="1" type="primary">tag</name>
    <name evidence="1" type="ORF">CE91St30_24820</name>
</gene>
<dbReference type="RefSeq" id="WP_102377463.1">
    <property type="nucleotide sequence ID" value="NZ_AP025564.1"/>
</dbReference>
<reference evidence="1 2" key="1">
    <citation type="submission" date="2022-01" db="EMBL/GenBank/DDBJ databases">
        <title>Novel bile acid biosynthetic pathways are enriched in the microbiome of centenarians.</title>
        <authorList>
            <person name="Sato Y."/>
            <person name="Atarashi K."/>
            <person name="Plichta R.D."/>
            <person name="Arai Y."/>
            <person name="Sasajima S."/>
            <person name="Kearney M.S."/>
            <person name="Suda W."/>
            <person name="Takeshita K."/>
            <person name="Sasaki T."/>
            <person name="Okamoto S."/>
            <person name="Skelly N.A."/>
            <person name="Okamura Y."/>
            <person name="Vlamakis H."/>
            <person name="Li Y."/>
            <person name="Tanoue T."/>
            <person name="Takei H."/>
            <person name="Nittono H."/>
            <person name="Narushima S."/>
            <person name="Irie J."/>
            <person name="Itoh H."/>
            <person name="Moriya K."/>
            <person name="Sugiura Y."/>
            <person name="Suematsu M."/>
            <person name="Moritoki N."/>
            <person name="Shibata S."/>
            <person name="Littman R.D."/>
            <person name="Fischbach A.M."/>
            <person name="Uwamino Y."/>
            <person name="Inoue T."/>
            <person name="Honda A."/>
            <person name="Hattori M."/>
            <person name="Murai T."/>
            <person name="Xavier J.R."/>
            <person name="Hirose N."/>
            <person name="Honda K."/>
        </authorList>
    </citation>
    <scope>NUCLEOTIDE SEQUENCE [LARGE SCALE GENOMIC DNA]</scope>
    <source>
        <strain evidence="1 2">CE91-St30</strain>
    </source>
</reference>